<dbReference type="AlphaFoldDB" id="F7X6R6"/>
<sequence>MVRFGLVCFNADMDTKLADLKLRPSLLRELNQTGYEVVGDMQNQPTPELLRIPGMGGQDWRKIAKALGRDPFPGLKKR</sequence>
<dbReference type="KEGG" id="smx:SM11_chr1482"/>
<organism evidence="1 2">
    <name type="scientific">Sinorhizobium meliloti (strain SM11)</name>
    <dbReference type="NCBI Taxonomy" id="707241"/>
    <lineage>
        <taxon>Bacteria</taxon>
        <taxon>Pseudomonadati</taxon>
        <taxon>Pseudomonadota</taxon>
        <taxon>Alphaproteobacteria</taxon>
        <taxon>Hyphomicrobiales</taxon>
        <taxon>Rhizobiaceae</taxon>
        <taxon>Sinorhizobium/Ensifer group</taxon>
        <taxon>Sinorhizobium</taxon>
    </lineage>
</organism>
<evidence type="ECO:0000313" key="2">
    <source>
        <dbReference type="Proteomes" id="UP000009045"/>
    </source>
</evidence>
<protein>
    <recommendedName>
        <fullName evidence="3">RNA polymerase alpha subunit C-terminal domain-containing protein</fullName>
    </recommendedName>
</protein>
<gene>
    <name evidence="1" type="ordered locus">SM11_chr1482</name>
</gene>
<accession>F7X6R6</accession>
<reference evidence="1 2" key="1">
    <citation type="journal article" date="2011" name="J. Biotechnol.">
        <title>The complete genome sequence of the dominant Sinorhizobium meliloti field isolate SM11 extends the S. meliloti pan-genome.</title>
        <authorList>
            <person name="Schneiker-Bekel S."/>
            <person name="Wibberg D."/>
            <person name="Bekel T."/>
            <person name="Blom J."/>
            <person name="Linke B."/>
            <person name="Neuweger H."/>
            <person name="Stiens M."/>
            <person name="Vorholter F.J."/>
            <person name="Weidner S."/>
            <person name="Goesmann A."/>
            <person name="Puhler A."/>
            <person name="Schluter A."/>
        </authorList>
    </citation>
    <scope>NUCLEOTIDE SEQUENCE [LARGE SCALE GENOMIC DNA]</scope>
    <source>
        <strain evidence="1 2">SM11</strain>
    </source>
</reference>
<evidence type="ECO:0008006" key="3">
    <source>
        <dbReference type="Google" id="ProtNLM"/>
    </source>
</evidence>
<dbReference type="SUPFAM" id="SSF47789">
    <property type="entry name" value="C-terminal domain of RNA polymerase alpha subunit"/>
    <property type="match status" value="1"/>
</dbReference>
<dbReference type="EMBL" id="CP001830">
    <property type="protein sequence ID" value="AEH78758.1"/>
    <property type="molecule type" value="Genomic_DNA"/>
</dbReference>
<dbReference type="Proteomes" id="UP000009045">
    <property type="component" value="Chromosome"/>
</dbReference>
<name>F7X6R6_SINMM</name>
<dbReference type="HOGENOM" id="CLU_2828920_0_0_5"/>
<proteinExistence type="predicted"/>
<evidence type="ECO:0000313" key="1">
    <source>
        <dbReference type="EMBL" id="AEH78758.1"/>
    </source>
</evidence>